<comment type="caution">
    <text evidence="1">The sequence shown here is derived from an EMBL/GenBank/DDBJ whole genome shotgun (WGS) entry which is preliminary data.</text>
</comment>
<reference evidence="1" key="1">
    <citation type="submission" date="2013-12" db="EMBL/GenBank/DDBJ databases">
        <title>A Varibaculum cambriense genome reconstructed from a premature infant gut community with otherwise low bacterial novelty that shifts toward anaerobic metabolism during the third week of life.</title>
        <authorList>
            <person name="Brown C.T."/>
            <person name="Sharon I."/>
            <person name="Thomas B.C."/>
            <person name="Castelle C.J."/>
            <person name="Morowitz M.J."/>
            <person name="Banfield J.F."/>
        </authorList>
    </citation>
    <scope>NUCLEOTIDE SEQUENCE</scope>
</reference>
<protein>
    <submittedName>
        <fullName evidence="1">Uncharacterized protein</fullName>
    </submittedName>
</protein>
<name>W1WS89_9ZZZZ</name>
<proteinExistence type="predicted"/>
<dbReference type="AlphaFoldDB" id="W1WS89"/>
<accession>W1WS89</accession>
<dbReference type="EMBL" id="AZMM01018535">
    <property type="protein sequence ID" value="ETJ19289.1"/>
    <property type="molecule type" value="Genomic_DNA"/>
</dbReference>
<evidence type="ECO:0000313" key="1">
    <source>
        <dbReference type="EMBL" id="ETJ19289.1"/>
    </source>
</evidence>
<sequence length="42" mass="5051">MGLIKMRILEDDNLIGQLDKLDDILNKRVEKYKKYLKNEDNN</sequence>
<gene>
    <name evidence="1" type="ORF">Q604_UNBC18535G0007</name>
</gene>
<organism evidence="1">
    <name type="scientific">human gut metagenome</name>
    <dbReference type="NCBI Taxonomy" id="408170"/>
    <lineage>
        <taxon>unclassified sequences</taxon>
        <taxon>metagenomes</taxon>
        <taxon>organismal metagenomes</taxon>
    </lineage>
</organism>